<keyword evidence="3 6" id="KW-0547">Nucleotide-binding</keyword>
<organism evidence="8 9">
    <name type="scientific">Rhodococcus zopfii</name>
    <dbReference type="NCBI Taxonomy" id="43772"/>
    <lineage>
        <taxon>Bacteria</taxon>
        <taxon>Bacillati</taxon>
        <taxon>Actinomycetota</taxon>
        <taxon>Actinomycetes</taxon>
        <taxon>Mycobacteriales</taxon>
        <taxon>Nocardiaceae</taxon>
        <taxon>Rhodococcus</taxon>
    </lineage>
</organism>
<gene>
    <name evidence="6" type="primary">ackA</name>
    <name evidence="8" type="ORF">F8M49_01525</name>
</gene>
<feature type="binding site" evidence="6">
    <location>
        <position position="390"/>
    </location>
    <ligand>
        <name>Mg(2+)</name>
        <dbReference type="ChEBI" id="CHEBI:18420"/>
    </ligand>
</feature>
<dbReference type="EC" id="2.7.2.1" evidence="6"/>
<dbReference type="InterPro" id="IPR043129">
    <property type="entry name" value="ATPase_NBD"/>
</dbReference>
<feature type="active site" description="Proton donor/acceptor" evidence="6">
    <location>
        <position position="154"/>
    </location>
</feature>
<dbReference type="EMBL" id="WBMO01000001">
    <property type="protein sequence ID" value="MDV2474422.1"/>
    <property type="molecule type" value="Genomic_DNA"/>
</dbReference>
<evidence type="ECO:0000256" key="7">
    <source>
        <dbReference type="RuleBase" id="RU003835"/>
    </source>
</evidence>
<evidence type="ECO:0000256" key="6">
    <source>
        <dbReference type="HAMAP-Rule" id="MF_00020"/>
    </source>
</evidence>
<feature type="binding site" evidence="6">
    <location>
        <position position="16"/>
    </location>
    <ligand>
        <name>Mg(2+)</name>
        <dbReference type="ChEBI" id="CHEBI:18420"/>
    </ligand>
</feature>
<dbReference type="PROSITE" id="PS01076">
    <property type="entry name" value="ACETATE_KINASE_2"/>
    <property type="match status" value="1"/>
</dbReference>
<dbReference type="SUPFAM" id="SSF53067">
    <property type="entry name" value="Actin-like ATPase domain"/>
    <property type="match status" value="2"/>
</dbReference>
<reference evidence="8 9" key="1">
    <citation type="submission" date="2019-10" db="EMBL/GenBank/DDBJ databases">
        <title>Draft Genome Assembly of Rhodococcus zopfii DSM44189.</title>
        <authorList>
            <person name="Sutton J.M."/>
            <person name="Akob D.M."/>
            <person name="Bushman T.J."/>
        </authorList>
    </citation>
    <scope>NUCLEOTIDE SEQUENCE [LARGE SCALE GENOMIC DNA]</scope>
    <source>
        <strain evidence="8 9">DSM 44189</strain>
    </source>
</reference>
<comment type="pathway">
    <text evidence="6">Metabolic intermediate biosynthesis; acetyl-CoA biosynthesis; acetyl-CoA from acetate: step 1/2.</text>
</comment>
<dbReference type="CDD" id="cd24010">
    <property type="entry name" value="ASKHA_NBD_AcK_PK"/>
    <property type="match status" value="1"/>
</dbReference>
<dbReference type="InterPro" id="IPR023865">
    <property type="entry name" value="Aliphatic_acid_kinase_CS"/>
</dbReference>
<feature type="binding site" evidence="6">
    <location>
        <begin position="336"/>
        <end position="340"/>
    </location>
    <ligand>
        <name>ATP</name>
        <dbReference type="ChEBI" id="CHEBI:30616"/>
    </ligand>
</feature>
<evidence type="ECO:0000313" key="8">
    <source>
        <dbReference type="EMBL" id="MDV2474422.1"/>
    </source>
</evidence>
<comment type="subcellular location">
    <subcellularLocation>
        <location evidence="6">Cytoplasm</location>
    </subcellularLocation>
</comment>
<feature type="site" description="Transition state stabilizer" evidence="6">
    <location>
        <position position="247"/>
    </location>
</feature>
<dbReference type="Gene3D" id="3.30.420.40">
    <property type="match status" value="2"/>
</dbReference>
<dbReference type="PANTHER" id="PTHR21060:SF15">
    <property type="entry name" value="ACETATE KINASE-RELATED"/>
    <property type="match status" value="1"/>
</dbReference>
<keyword evidence="6" id="KW-0963">Cytoplasm</keyword>
<accession>A0ABU3WKC3</accession>
<dbReference type="HAMAP" id="MF_00020">
    <property type="entry name" value="Acetate_kinase"/>
    <property type="match status" value="1"/>
</dbReference>
<keyword evidence="9" id="KW-1185">Reference proteome</keyword>
<keyword evidence="6" id="KW-0479">Metal-binding</keyword>
<proteinExistence type="inferred from homology"/>
<comment type="subunit">
    <text evidence="6">Homodimer.</text>
</comment>
<keyword evidence="6" id="KW-0460">Magnesium</keyword>
<comment type="function">
    <text evidence="6">Catalyzes the formation of acetyl phosphate from acetate and ATP. Can also catalyze the reverse reaction.</text>
</comment>
<feature type="binding site" evidence="6">
    <location>
        <begin position="214"/>
        <end position="218"/>
    </location>
    <ligand>
        <name>ATP</name>
        <dbReference type="ChEBI" id="CHEBI:30616"/>
    </ligand>
</feature>
<name>A0ABU3WKC3_9NOCA</name>
<evidence type="ECO:0000256" key="2">
    <source>
        <dbReference type="ARBA" id="ARBA00022679"/>
    </source>
</evidence>
<evidence type="ECO:0000256" key="4">
    <source>
        <dbReference type="ARBA" id="ARBA00022777"/>
    </source>
</evidence>
<dbReference type="PRINTS" id="PR00471">
    <property type="entry name" value="ACETATEKNASE"/>
</dbReference>
<comment type="catalytic activity">
    <reaction evidence="6">
        <text>acetate + ATP = acetyl phosphate + ADP</text>
        <dbReference type="Rhea" id="RHEA:11352"/>
        <dbReference type="ChEBI" id="CHEBI:22191"/>
        <dbReference type="ChEBI" id="CHEBI:30089"/>
        <dbReference type="ChEBI" id="CHEBI:30616"/>
        <dbReference type="ChEBI" id="CHEBI:456216"/>
        <dbReference type="EC" id="2.7.2.1"/>
    </reaction>
</comment>
<feature type="site" description="Transition state stabilizer" evidence="6">
    <location>
        <position position="186"/>
    </location>
</feature>
<keyword evidence="5 6" id="KW-0067">ATP-binding</keyword>
<dbReference type="PIRSF" id="PIRSF000722">
    <property type="entry name" value="Acetate_prop_kin"/>
    <property type="match status" value="1"/>
</dbReference>
<dbReference type="InterPro" id="IPR004372">
    <property type="entry name" value="Ac/propionate_kinase"/>
</dbReference>
<dbReference type="NCBIfam" id="TIGR00016">
    <property type="entry name" value="ackA"/>
    <property type="match status" value="1"/>
</dbReference>
<protein>
    <recommendedName>
        <fullName evidence="6">Acetate kinase</fullName>
        <ecNumber evidence="6">2.7.2.1</ecNumber>
    </recommendedName>
    <alternativeName>
        <fullName evidence="6">Acetokinase</fullName>
    </alternativeName>
</protein>
<comment type="similarity">
    <text evidence="1 6 7">Belongs to the acetokinase family.</text>
</comment>
<feature type="binding site" evidence="6">
    <location>
        <position position="97"/>
    </location>
    <ligand>
        <name>substrate</name>
    </ligand>
</feature>
<comment type="caution">
    <text evidence="8">The sequence shown here is derived from an EMBL/GenBank/DDBJ whole genome shotgun (WGS) entry which is preliminary data.</text>
</comment>
<dbReference type="InterPro" id="IPR000890">
    <property type="entry name" value="Aliphatic_acid_kin_short-chain"/>
</dbReference>
<sequence>MTAPDGATAGTVLVLNCGSSSIKFQLIHPDTAESVAHGLIERIGEPEGRIVFHHTTGTEESLGPIADHRAGLRVVLDMVEGLGRSLHEAGIVAVGHRLVHGGGLFYAPTLIDDAVVHAVAELSALAPLHNPANVIGMEVARAVLPDIPHVGVFDTAFFHDLPAAAATYAIDREIAAAHGIRRYGFHGTSHEYVSRRAAQFLGREYSDLDQIVFHLGNGASAAAIAGGHPIDTSMGLTPLEGLAMGTRCGDVDPGVLMHLKRSAGMDVEAIDDMLNHSSGLKGLCGVNDFRALHRLVGEGSADAKLAYDVYVHRIRKYLGAYMIELGGVDVIVFTGGVGENNADVRWDALAGLERFGIAVDRVANKAHESGERCISTPESEVRVLVIPTNEELAIARAADALAKSLSC</sequence>
<keyword evidence="4 6" id="KW-0418">Kinase</keyword>
<keyword evidence="2 6" id="KW-0808">Transferase</keyword>
<dbReference type="PANTHER" id="PTHR21060">
    <property type="entry name" value="ACETATE KINASE"/>
    <property type="match status" value="1"/>
</dbReference>
<feature type="binding site" evidence="6">
    <location>
        <begin position="288"/>
        <end position="290"/>
    </location>
    <ligand>
        <name>ATP</name>
        <dbReference type="ChEBI" id="CHEBI:30616"/>
    </ligand>
</feature>
<evidence type="ECO:0000256" key="3">
    <source>
        <dbReference type="ARBA" id="ARBA00022741"/>
    </source>
</evidence>
<dbReference type="GO" id="GO:0016301">
    <property type="term" value="F:kinase activity"/>
    <property type="evidence" value="ECO:0007669"/>
    <property type="project" value="UniProtKB-KW"/>
</dbReference>
<evidence type="ECO:0000256" key="5">
    <source>
        <dbReference type="ARBA" id="ARBA00022840"/>
    </source>
</evidence>
<dbReference type="Proteomes" id="UP001275440">
    <property type="component" value="Unassembled WGS sequence"/>
</dbReference>
<feature type="binding site" evidence="6">
    <location>
        <position position="23"/>
    </location>
    <ligand>
        <name>ATP</name>
        <dbReference type="ChEBI" id="CHEBI:30616"/>
    </ligand>
</feature>
<evidence type="ECO:0000256" key="1">
    <source>
        <dbReference type="ARBA" id="ARBA00008748"/>
    </source>
</evidence>
<comment type="cofactor">
    <cofactor evidence="6">
        <name>Mg(2+)</name>
        <dbReference type="ChEBI" id="CHEBI:18420"/>
    </cofactor>
    <cofactor evidence="6">
        <name>Mn(2+)</name>
        <dbReference type="ChEBI" id="CHEBI:29035"/>
    </cofactor>
    <text evidence="6">Mg(2+). Can also accept Mn(2+).</text>
</comment>
<dbReference type="PROSITE" id="PS01075">
    <property type="entry name" value="ACETATE_KINASE_1"/>
    <property type="match status" value="1"/>
</dbReference>
<dbReference type="Pfam" id="PF00871">
    <property type="entry name" value="Acetate_kinase"/>
    <property type="match status" value="1"/>
</dbReference>
<evidence type="ECO:0000313" key="9">
    <source>
        <dbReference type="Proteomes" id="UP001275440"/>
    </source>
</evidence>